<keyword evidence="5" id="KW-1185">Reference proteome</keyword>
<dbReference type="Gene3D" id="3.90.640.10">
    <property type="entry name" value="Actin, Chain A, domain 4"/>
    <property type="match status" value="1"/>
</dbReference>
<dbReference type="InterPro" id="IPR013126">
    <property type="entry name" value="Hsp_70_fam"/>
</dbReference>
<reference evidence="4" key="1">
    <citation type="submission" date="2022-12" db="EMBL/GenBank/DDBJ databases">
        <title>New Phytohabitans aurantiacus sp. RD004123 nov., an actinomycete isolated from soil.</title>
        <authorList>
            <person name="Triningsih D.W."/>
            <person name="Harunari E."/>
            <person name="Igarashi Y."/>
        </authorList>
    </citation>
    <scope>NUCLEOTIDE SEQUENCE</scope>
    <source>
        <strain evidence="4">RD004123</strain>
    </source>
</reference>
<dbReference type="InterPro" id="IPR011053">
    <property type="entry name" value="Single_hybrid_motif"/>
</dbReference>
<dbReference type="InterPro" id="IPR015943">
    <property type="entry name" value="WD40/YVTN_repeat-like_dom_sf"/>
</dbReference>
<sequence length="685" mass="73234">MAEPILVVDVGASGTRVALVDGDRSGLIREPGGATYVWPSSVCLDDTGYLIGTAAERRKRAIPRRYIDGPRRAVDAQASMWLENHEVTGVQALTAYLTAVHLEAQQQYGAPIHRLTLTAPADYLPGDPRREVLVAAGEAAGFPDVELVSDAVCTALDPETGGGLPAGGLVLVCDLGATWTAAIVRVRGNHTTQLTHHVSAAGHDLDALLINDLRSEGRAWIEPLFAAPGDAGLRAYYEAIDFTRRLKHQLADADEVADHLTPLAPPYRLTREWLAAFAEPALRWLVSSCMAVVSEAGATPEDLSAIVLAGGGARLPMVEPALRAGLGHQIRTSAEPELAVARGAARWSVGAVTRAVPADRPRWRIEPVSWEIPGAVGQLSRWLVAEGHSYQAGEVVAQVRTPDERVFDLIAPQAGTLLAHRAAAGDHVGPVLVAAAAKAPKALAEQPPAQRQRLDVAGSWLLAPDRQRLVECDAAGRYVRVRGVDDGTVISEFVPPPGDAAPHGGRVYIGPEGRLCLVAWDADGWISVWELDSGTLATRFRDPSTPDKVLVDEAQWRLATEAEGKVVGRYRRSAVTTWDLRTGARLEKVNDDAWARRNPGYAARSGADAFAAAATCPDGQLRATASETADGTATLVVHDVATDHEVFRVQGSPGQRVRVGFSADARQLLAVWESDDRSVVDVWDL</sequence>
<evidence type="ECO:0000256" key="1">
    <source>
        <dbReference type="ARBA" id="ARBA00022741"/>
    </source>
</evidence>
<protein>
    <recommendedName>
        <fullName evidence="6">Molecular chaperone DnaK</fullName>
    </recommendedName>
</protein>
<dbReference type="EMBL" id="BSDI01000009">
    <property type="protein sequence ID" value="GLH97272.1"/>
    <property type="molecule type" value="Genomic_DNA"/>
</dbReference>
<dbReference type="SUPFAM" id="SSF50969">
    <property type="entry name" value="YVTN repeat-like/Quinoprotein amine dehydrogenase"/>
    <property type="match status" value="1"/>
</dbReference>
<keyword evidence="1" id="KW-0547">Nucleotide-binding</keyword>
<dbReference type="PANTHER" id="PTHR42749">
    <property type="entry name" value="CELL SHAPE-DETERMINING PROTEIN MREB"/>
    <property type="match status" value="1"/>
</dbReference>
<name>A0ABQ5QTT0_9ACTN</name>
<dbReference type="Gene3D" id="2.130.10.10">
    <property type="entry name" value="YVTN repeat-like/Quinoprotein amine dehydrogenase"/>
    <property type="match status" value="1"/>
</dbReference>
<evidence type="ECO:0000313" key="4">
    <source>
        <dbReference type="EMBL" id="GLH97272.1"/>
    </source>
</evidence>
<proteinExistence type="predicted"/>
<gene>
    <name evidence="4" type="ORF">Pa4123_25470</name>
</gene>
<evidence type="ECO:0008006" key="6">
    <source>
        <dbReference type="Google" id="ProtNLM"/>
    </source>
</evidence>
<evidence type="ECO:0000256" key="2">
    <source>
        <dbReference type="ARBA" id="ARBA00022840"/>
    </source>
</evidence>
<dbReference type="Gene3D" id="3.30.420.40">
    <property type="match status" value="2"/>
</dbReference>
<keyword evidence="3" id="KW-0143">Chaperone</keyword>
<dbReference type="SUPFAM" id="SSF53067">
    <property type="entry name" value="Actin-like ATPase domain"/>
    <property type="match status" value="2"/>
</dbReference>
<organism evidence="4 5">
    <name type="scientific">Phytohabitans aurantiacus</name>
    <dbReference type="NCBI Taxonomy" id="3016789"/>
    <lineage>
        <taxon>Bacteria</taxon>
        <taxon>Bacillati</taxon>
        <taxon>Actinomycetota</taxon>
        <taxon>Actinomycetes</taxon>
        <taxon>Micromonosporales</taxon>
        <taxon>Micromonosporaceae</taxon>
    </lineage>
</organism>
<evidence type="ECO:0000256" key="3">
    <source>
        <dbReference type="ARBA" id="ARBA00023186"/>
    </source>
</evidence>
<dbReference type="Pfam" id="PF00012">
    <property type="entry name" value="HSP70"/>
    <property type="match status" value="1"/>
</dbReference>
<dbReference type="Proteomes" id="UP001144280">
    <property type="component" value="Unassembled WGS sequence"/>
</dbReference>
<keyword evidence="2" id="KW-0067">ATP-binding</keyword>
<dbReference type="RefSeq" id="WP_281894967.1">
    <property type="nucleotide sequence ID" value="NZ_BSDI01000009.1"/>
</dbReference>
<accession>A0ABQ5QTT0</accession>
<dbReference type="Gene3D" id="2.40.50.100">
    <property type="match status" value="1"/>
</dbReference>
<dbReference type="SUPFAM" id="SSF51230">
    <property type="entry name" value="Single hybrid motif"/>
    <property type="match status" value="1"/>
</dbReference>
<dbReference type="InterPro" id="IPR043129">
    <property type="entry name" value="ATPase_NBD"/>
</dbReference>
<comment type="caution">
    <text evidence="4">The sequence shown here is derived from an EMBL/GenBank/DDBJ whole genome shotgun (WGS) entry which is preliminary data.</text>
</comment>
<dbReference type="PANTHER" id="PTHR42749:SF1">
    <property type="entry name" value="CELL SHAPE-DETERMINING PROTEIN MREB"/>
    <property type="match status" value="1"/>
</dbReference>
<evidence type="ECO:0000313" key="5">
    <source>
        <dbReference type="Proteomes" id="UP001144280"/>
    </source>
</evidence>
<dbReference type="InterPro" id="IPR011044">
    <property type="entry name" value="Quino_amine_DH_bsu"/>
</dbReference>